<dbReference type="InterPro" id="IPR050360">
    <property type="entry name" value="MFS_Sugar_Transporters"/>
</dbReference>
<feature type="transmembrane region" description="Helical" evidence="8">
    <location>
        <begin position="1097"/>
        <end position="1118"/>
    </location>
</feature>
<evidence type="ECO:0000256" key="2">
    <source>
        <dbReference type="ARBA" id="ARBA00010992"/>
    </source>
</evidence>
<dbReference type="CDD" id="cd06503">
    <property type="entry name" value="ATP-synt_Fo_b"/>
    <property type="match status" value="1"/>
</dbReference>
<feature type="transmembrane region" description="Helical" evidence="8">
    <location>
        <begin position="751"/>
        <end position="769"/>
    </location>
</feature>
<feature type="transmembrane region" description="Helical" evidence="8">
    <location>
        <begin position="1068"/>
        <end position="1085"/>
    </location>
</feature>
<evidence type="ECO:0000256" key="3">
    <source>
        <dbReference type="ARBA" id="ARBA00022448"/>
    </source>
</evidence>
<dbReference type="InterPro" id="IPR020846">
    <property type="entry name" value="MFS_dom"/>
</dbReference>
<evidence type="ECO:0000313" key="10">
    <source>
        <dbReference type="EMBL" id="KAK3674703.1"/>
    </source>
</evidence>
<dbReference type="Proteomes" id="UP001274830">
    <property type="component" value="Unassembled WGS sequence"/>
</dbReference>
<name>A0AAE0WN60_9PEZI</name>
<dbReference type="EMBL" id="JAUTXT010000018">
    <property type="protein sequence ID" value="KAK3674703.1"/>
    <property type="molecule type" value="Genomic_DNA"/>
</dbReference>
<gene>
    <name evidence="10" type="ORF">LTR78_005425</name>
</gene>
<evidence type="ECO:0000256" key="5">
    <source>
        <dbReference type="ARBA" id="ARBA00022989"/>
    </source>
</evidence>
<feature type="transmembrane region" description="Helical" evidence="8">
    <location>
        <begin position="839"/>
        <end position="860"/>
    </location>
</feature>
<dbReference type="InterPro" id="IPR003663">
    <property type="entry name" value="Sugar/inositol_transpt"/>
</dbReference>
<comment type="caution">
    <text evidence="10">The sequence shown here is derived from an EMBL/GenBank/DDBJ whole genome shotgun (WGS) entry which is preliminary data.</text>
</comment>
<evidence type="ECO:0000259" key="9">
    <source>
        <dbReference type="PROSITE" id="PS50850"/>
    </source>
</evidence>
<evidence type="ECO:0000256" key="6">
    <source>
        <dbReference type="ARBA" id="ARBA00023136"/>
    </source>
</evidence>
<feature type="region of interest" description="Disordered" evidence="7">
    <location>
        <begin position="544"/>
        <end position="620"/>
    </location>
</feature>
<dbReference type="AlphaFoldDB" id="A0AAE0WN60"/>
<dbReference type="NCBIfam" id="TIGR00879">
    <property type="entry name" value="SP"/>
    <property type="match status" value="1"/>
</dbReference>
<dbReference type="PANTHER" id="PTHR48022">
    <property type="entry name" value="PLASTIDIC GLUCOSE TRANSPORTER 4"/>
    <property type="match status" value="1"/>
</dbReference>
<dbReference type="PROSITE" id="PS50850">
    <property type="entry name" value="MFS"/>
    <property type="match status" value="1"/>
</dbReference>
<feature type="transmembrane region" description="Helical" evidence="8">
    <location>
        <begin position="933"/>
        <end position="959"/>
    </location>
</feature>
<comment type="subcellular location">
    <subcellularLocation>
        <location evidence="1">Membrane</location>
        <topology evidence="1">Multi-pass membrane protein</topology>
    </subcellularLocation>
</comment>
<feature type="compositionally biased region" description="Basic and acidic residues" evidence="7">
    <location>
        <begin position="1168"/>
        <end position="1180"/>
    </location>
</feature>
<dbReference type="GO" id="GO:0016020">
    <property type="term" value="C:membrane"/>
    <property type="evidence" value="ECO:0007669"/>
    <property type="project" value="UniProtKB-SubCell"/>
</dbReference>
<feature type="compositionally biased region" description="Basic and acidic residues" evidence="7">
    <location>
        <begin position="213"/>
        <end position="223"/>
    </location>
</feature>
<dbReference type="Pfam" id="PF00083">
    <property type="entry name" value="Sugar_tr"/>
    <property type="match status" value="1"/>
</dbReference>
<evidence type="ECO:0000256" key="1">
    <source>
        <dbReference type="ARBA" id="ARBA00004141"/>
    </source>
</evidence>
<dbReference type="SUPFAM" id="SSF103473">
    <property type="entry name" value="MFS general substrate transporter"/>
    <property type="match status" value="1"/>
</dbReference>
<dbReference type="SUPFAM" id="SSF55961">
    <property type="entry name" value="Bet v1-like"/>
    <property type="match status" value="1"/>
</dbReference>
<evidence type="ECO:0000313" key="11">
    <source>
        <dbReference type="Proteomes" id="UP001274830"/>
    </source>
</evidence>
<feature type="region of interest" description="Disordered" evidence="7">
    <location>
        <begin position="262"/>
        <end position="319"/>
    </location>
</feature>
<sequence>MAELHDALKLLSPTQWSDVPQDEQELAEYMRSCFQAGELICNSVPPLATGEPFHTAQHHHKRPNEAKSAKEMHNSTARSAAVASEHESLQKHWGKPYKFGADKNPANVALYKMAGNDRHGAWFARRSVHEGLGFDRFRKAMTREIPHTLTFQEGVGSGAVRGIGADNRIEHKDVEGGGSLDVYQLSGQMPKPVTAREFVQILMTTENGLSEKSAADVEGEGKHTPRSFMNVSRPLSHPDAPDRSGFVRGQYESVEMIREIPLHKRKGAASTPNLLDSQSSEAGHGRDRGKTIGFAESRGGDAKGEQLDRGKTREEHSAEAELNPVEWIMVTRSDPGGGIPRFLVERGTPEPMLGDVTKFLDWATALDHIPGPQDDTGATVGTGQVPGSRIPKEADPSSGQAPVAAASTEPSVQRSATTPAAADAQAPGVFSNIASSLENGLETYAPTAVTQGVQNYLRPTHAPIGTETSDSDDSSDVSSLNSFMSADEHRRFPSTHEAGVNGGSSSIRSAASSEITLDTDKKNLNSHEKEVQKILREREKLDQKLAKKREEQESKLKKAQEKDSSEEVKQREKREKEIQKAEEKHRREVEKLEQKKVKELKKAEDRRQKKDEQSRSNLVARERDDFRSQLDSYKRENKLLVDRVEELQRENTVLAGRLGRLDPGVLKEAMEEVGGSEGGKKSSESVGSAKPAGYDQGVFGNVIISQNFLETFGFPSANMQGTMTSLYNIGCFFGAMSTIFTGDWLGRPRQIILGSTIIAIGAIIQTASWTVPQMIVGRIVAGLGTGMNTATAGVWQAETSKMRSRGKLVIIQMANCITGFSISNWLTLGFSFAPRDIAWRFPLAFQIFFTLCIYALCPFLPDSPRLLIRKGKHEEALEVLAALEGHGATPESASVRAQFDVIKDILDREHVNTYSWWQLVTGRGPSGLMRRMILGAAMQCMNQVSGINVTSYYMSYIFINALGISPLLSRILAACGSVDYLIFACLAYFVIERYGRRKVMMVSAAACSICWICIAIATGVSQHGGNSYINGSVAVAFFFAFFASFGMGVLGVPWLYPTEINALEMRTKGASLAMATNWICNYAVVQATLPGVQNLGYKFWIVWAVICAAFIPVTYLFYPETANRTLEDIDRFFETKPGVIIARNPLATQLSRPEVYAEQDAAIARGAEKTGRWDGDEEKASGGIAVEKVG</sequence>
<evidence type="ECO:0000256" key="7">
    <source>
        <dbReference type="SAM" id="MobiDB-lite"/>
    </source>
</evidence>
<feature type="transmembrane region" description="Helical" evidence="8">
    <location>
        <begin position="725"/>
        <end position="744"/>
    </location>
</feature>
<feature type="region of interest" description="Disordered" evidence="7">
    <location>
        <begin position="460"/>
        <end position="511"/>
    </location>
</feature>
<proteinExistence type="inferred from homology"/>
<feature type="compositionally biased region" description="Basic and acidic residues" evidence="7">
    <location>
        <begin position="298"/>
        <end position="319"/>
    </location>
</feature>
<dbReference type="Pfam" id="PF11274">
    <property type="entry name" value="DUF3074"/>
    <property type="match status" value="1"/>
</dbReference>
<feature type="region of interest" description="Disordered" evidence="7">
    <location>
        <begin position="1168"/>
        <end position="1190"/>
    </location>
</feature>
<dbReference type="InterPro" id="IPR023393">
    <property type="entry name" value="START-like_dom_sf"/>
</dbReference>
<feature type="domain" description="Major facilitator superfamily (MFS) profile" evidence="9">
    <location>
        <begin position="681"/>
        <end position="1122"/>
    </location>
</feature>
<dbReference type="PRINTS" id="PR00171">
    <property type="entry name" value="SUGRTRNSPORT"/>
</dbReference>
<feature type="transmembrane region" description="Helical" evidence="8">
    <location>
        <begin position="775"/>
        <end position="797"/>
    </location>
</feature>
<keyword evidence="5 8" id="KW-1133">Transmembrane helix</keyword>
<dbReference type="GO" id="GO:0005351">
    <property type="term" value="F:carbohydrate:proton symporter activity"/>
    <property type="evidence" value="ECO:0007669"/>
    <property type="project" value="TreeGrafter"/>
</dbReference>
<keyword evidence="11" id="KW-1185">Reference proteome</keyword>
<feature type="compositionally biased region" description="Polar residues" evidence="7">
    <location>
        <begin position="270"/>
        <end position="281"/>
    </location>
</feature>
<keyword evidence="3" id="KW-0813">Transport</keyword>
<feature type="region of interest" description="Disordered" evidence="7">
    <location>
        <begin position="368"/>
        <end position="423"/>
    </location>
</feature>
<feature type="region of interest" description="Disordered" evidence="7">
    <location>
        <begin position="50"/>
        <end position="76"/>
    </location>
</feature>
<feature type="transmembrane region" description="Helical" evidence="8">
    <location>
        <begin position="971"/>
        <end position="990"/>
    </location>
</feature>
<evidence type="ECO:0000256" key="4">
    <source>
        <dbReference type="ARBA" id="ARBA00022692"/>
    </source>
</evidence>
<feature type="transmembrane region" description="Helical" evidence="8">
    <location>
        <begin position="809"/>
        <end position="833"/>
    </location>
</feature>
<feature type="region of interest" description="Disordered" evidence="7">
    <location>
        <begin position="210"/>
        <end position="246"/>
    </location>
</feature>
<dbReference type="InterPro" id="IPR005828">
    <property type="entry name" value="MFS_sugar_transport-like"/>
</dbReference>
<feature type="compositionally biased region" description="Basic and acidic residues" evidence="7">
    <location>
        <begin position="63"/>
        <end position="73"/>
    </location>
</feature>
<dbReference type="InterPro" id="IPR024500">
    <property type="entry name" value="DUF3074"/>
</dbReference>
<keyword evidence="6 8" id="KW-0472">Membrane</keyword>
<evidence type="ECO:0000256" key="8">
    <source>
        <dbReference type="SAM" id="Phobius"/>
    </source>
</evidence>
<accession>A0AAE0WN60</accession>
<dbReference type="Gene3D" id="3.30.530.20">
    <property type="match status" value="1"/>
</dbReference>
<comment type="similarity">
    <text evidence="2">Belongs to the major facilitator superfamily. Sugar transporter (TC 2.A.1.1) family.</text>
</comment>
<organism evidence="10 11">
    <name type="scientific">Recurvomyces mirabilis</name>
    <dbReference type="NCBI Taxonomy" id="574656"/>
    <lineage>
        <taxon>Eukaryota</taxon>
        <taxon>Fungi</taxon>
        <taxon>Dikarya</taxon>
        <taxon>Ascomycota</taxon>
        <taxon>Pezizomycotina</taxon>
        <taxon>Dothideomycetes</taxon>
        <taxon>Dothideomycetidae</taxon>
        <taxon>Mycosphaerellales</taxon>
        <taxon>Teratosphaeriaceae</taxon>
        <taxon>Recurvomyces</taxon>
    </lineage>
</organism>
<dbReference type="Gene3D" id="1.20.1250.20">
    <property type="entry name" value="MFS general substrate transporter like domains"/>
    <property type="match status" value="1"/>
</dbReference>
<feature type="transmembrane region" description="Helical" evidence="8">
    <location>
        <begin position="1033"/>
        <end position="1056"/>
    </location>
</feature>
<protein>
    <recommendedName>
        <fullName evidence="9">Major facilitator superfamily (MFS) profile domain-containing protein</fullName>
    </recommendedName>
</protein>
<dbReference type="PANTHER" id="PTHR48022:SF26">
    <property type="entry name" value="MAJOR FACILITATOR SUPERFAMILY (MFS) PROFILE DOMAIN-CONTAINING PROTEIN-RELATED"/>
    <property type="match status" value="1"/>
</dbReference>
<keyword evidence="4 8" id="KW-0812">Transmembrane</keyword>
<reference evidence="10" key="1">
    <citation type="submission" date="2023-07" db="EMBL/GenBank/DDBJ databases">
        <title>Black Yeasts Isolated from many extreme environments.</title>
        <authorList>
            <person name="Coleine C."/>
            <person name="Stajich J.E."/>
            <person name="Selbmann L."/>
        </authorList>
    </citation>
    <scope>NUCLEOTIDE SEQUENCE</scope>
    <source>
        <strain evidence="10">CCFEE 5485</strain>
    </source>
</reference>
<feature type="transmembrane region" description="Helical" evidence="8">
    <location>
        <begin position="1002"/>
        <end position="1021"/>
    </location>
</feature>
<dbReference type="InterPro" id="IPR036259">
    <property type="entry name" value="MFS_trans_sf"/>
</dbReference>